<evidence type="ECO:0000259" key="2">
    <source>
        <dbReference type="Pfam" id="PF26215"/>
    </source>
</evidence>
<gene>
    <name evidence="3" type="ORF">RIMI_LOCUS7647112</name>
</gene>
<keyword evidence="4" id="KW-1185">Reference proteome</keyword>
<sequence>MDYKKRDKTWVTQLGAVFGERQQIDKEKPDIKDLKLKFRELLKKRIKTWWNKAALENYLQKEVIPRGLRIQLFPTLDIEDPPFINKWEETLTKCSCTLLELLIGNDKRTLENLEKEIELIRDKLQEILSSDEYSKFDSSLETDLSKRELEIQGNKTKKYLRDLEDYQQKQVYRWRKKPFRVQSRSHSSSVSTTSEGTCGEHFLGAKRWTHNKWWHDGQLPPKSAYSSHTKEKTSIQYEKSKGEETLKVINLSHHILSPIQSEVLSRGLSFSPVEGSDRFTLIKDLELFARKLIFKKYFSSKIDPSMSVTDLQILSDLESLEAENEQLMTPLVPVHLYAKSQVFPPLSACPTVEIFVKLIEEDISKMDPHISQDNLPPPPPLRRAIKTLSDLKDVVIKQADKGGNIVIWPVEMYEVEVFSQLNNNDCYRKLDALPTSVFKLELIHLLDEGLESGAINKRMGEALLPEFPVVPTFYILPKVHKDPRCPPGRPIVSGIGGLCEPAWRFVDFYLQRCVESLPSFVKDTTDVLRRFDGLTLEDDMWLVTCDVESLYTSIDHSHGMRAAQFFLNMTNLGTELIQFILNLLQFILTHNYFVFKDRPFLQLQGTAMGASCAPSYANLFLGLWERDTVLDTPGHGSVISWLRYIDDVLFIWQGSTSQLEQFLNLLNINTLNIKLTWKFSQTKIDFLDLQITKSKDGTVCTDIFRKTTATNALLHFASSHPPKLKSSIPTGQFLRARRICSDDAIFHRQAKDLERRFQNRRYPRKDIARGYSRALKEDRPNLLAKPPRKQMSSTDLCPRFITKFNSNWMEINQIFRKHWPVLLTDRDLQHQLTPYPSITWRKSQTLSDALCSSHYIPPRNNPFLKNSKGPPWGCFPCGNCSACHNIIRTKEFSNAKGDKTFKIVHHITCNTEAVIYHMSCPCGLIYIGMTTRPFKIRNQEHVRDIKNAAKCAEPQLLKTIPKHFLDVHQCNPKGLVARGIDHVYMGIRGGNLKQKLMQKETRWIVTLNTLIPNGLNETISFKPFL</sequence>
<comment type="caution">
    <text evidence="3">The sequence shown here is derived from an EMBL/GenBank/DDBJ whole genome shotgun (WGS) entry which is preliminary data.</text>
</comment>
<keyword evidence="1" id="KW-0175">Coiled coil</keyword>
<reference evidence="3" key="1">
    <citation type="submission" date="2023-07" db="EMBL/GenBank/DDBJ databases">
        <authorList>
            <person name="Stuckert A."/>
        </authorList>
    </citation>
    <scope>NUCLEOTIDE SEQUENCE</scope>
</reference>
<name>A0ABN9LGC9_9NEOB</name>
<dbReference type="EMBL" id="CAUEEQ010014626">
    <property type="protein sequence ID" value="CAJ0938601.1"/>
    <property type="molecule type" value="Genomic_DNA"/>
</dbReference>
<dbReference type="Proteomes" id="UP001176940">
    <property type="component" value="Unassembled WGS sequence"/>
</dbReference>
<evidence type="ECO:0000256" key="1">
    <source>
        <dbReference type="SAM" id="Coils"/>
    </source>
</evidence>
<dbReference type="Pfam" id="PF26215">
    <property type="entry name" value="HTH_animal"/>
    <property type="match status" value="1"/>
</dbReference>
<feature type="domain" description="Helix-turn-helix" evidence="2">
    <location>
        <begin position="713"/>
        <end position="768"/>
    </location>
</feature>
<dbReference type="PANTHER" id="PTHR21301:SF13">
    <property type="match status" value="1"/>
</dbReference>
<protein>
    <recommendedName>
        <fullName evidence="2">Helix-turn-helix domain-containing protein</fullName>
    </recommendedName>
</protein>
<accession>A0ABN9LGC9</accession>
<evidence type="ECO:0000313" key="3">
    <source>
        <dbReference type="EMBL" id="CAJ0938601.1"/>
    </source>
</evidence>
<feature type="coiled-coil region" evidence="1">
    <location>
        <begin position="103"/>
        <end position="130"/>
    </location>
</feature>
<dbReference type="PANTHER" id="PTHR21301">
    <property type="entry name" value="REVERSE TRANSCRIPTASE"/>
    <property type="match status" value="1"/>
</dbReference>
<organism evidence="3 4">
    <name type="scientific">Ranitomeya imitator</name>
    <name type="common">mimic poison frog</name>
    <dbReference type="NCBI Taxonomy" id="111125"/>
    <lineage>
        <taxon>Eukaryota</taxon>
        <taxon>Metazoa</taxon>
        <taxon>Chordata</taxon>
        <taxon>Craniata</taxon>
        <taxon>Vertebrata</taxon>
        <taxon>Euteleostomi</taxon>
        <taxon>Amphibia</taxon>
        <taxon>Batrachia</taxon>
        <taxon>Anura</taxon>
        <taxon>Neobatrachia</taxon>
        <taxon>Hyloidea</taxon>
        <taxon>Dendrobatidae</taxon>
        <taxon>Dendrobatinae</taxon>
        <taxon>Ranitomeya</taxon>
    </lineage>
</organism>
<evidence type="ECO:0000313" key="4">
    <source>
        <dbReference type="Proteomes" id="UP001176940"/>
    </source>
</evidence>
<dbReference type="InterPro" id="IPR058912">
    <property type="entry name" value="HTH_animal"/>
</dbReference>
<proteinExistence type="predicted"/>